<comment type="similarity">
    <text evidence="2">Belongs to the LemA family.</text>
</comment>
<evidence type="ECO:0000256" key="4">
    <source>
        <dbReference type="ARBA" id="ARBA00022989"/>
    </source>
</evidence>
<dbReference type="OrthoDB" id="9804152at2"/>
<evidence type="ECO:0000256" key="1">
    <source>
        <dbReference type="ARBA" id="ARBA00004167"/>
    </source>
</evidence>
<dbReference type="GeneID" id="89509552"/>
<gene>
    <name evidence="6" type="ORF">SAMN02745229_01094</name>
</gene>
<evidence type="ECO:0000313" key="6">
    <source>
        <dbReference type="EMBL" id="SHH89128.1"/>
    </source>
</evidence>
<dbReference type="Pfam" id="PF04011">
    <property type="entry name" value="LemA"/>
    <property type="match status" value="1"/>
</dbReference>
<evidence type="ECO:0000256" key="3">
    <source>
        <dbReference type="ARBA" id="ARBA00022692"/>
    </source>
</evidence>
<dbReference type="InterPro" id="IPR023353">
    <property type="entry name" value="LemA-like_dom_sf"/>
</dbReference>
<dbReference type="AlphaFoldDB" id="A0A1M5WNN5"/>
<proteinExistence type="inferred from homology"/>
<keyword evidence="7" id="KW-1185">Reference proteome</keyword>
<dbReference type="PANTHER" id="PTHR34478">
    <property type="entry name" value="PROTEIN LEMA"/>
    <property type="match status" value="1"/>
</dbReference>
<reference evidence="7" key="1">
    <citation type="submission" date="2016-11" db="EMBL/GenBank/DDBJ databases">
        <authorList>
            <person name="Varghese N."/>
            <person name="Submissions S."/>
        </authorList>
    </citation>
    <scope>NUCLEOTIDE SEQUENCE [LARGE SCALE GENOMIC DNA]</scope>
    <source>
        <strain evidence="7">DSM 3071</strain>
    </source>
</reference>
<evidence type="ECO:0000256" key="2">
    <source>
        <dbReference type="ARBA" id="ARBA00008854"/>
    </source>
</evidence>
<dbReference type="SUPFAM" id="SSF140478">
    <property type="entry name" value="LemA-like"/>
    <property type="match status" value="1"/>
</dbReference>
<sequence>MAGMISSLLFIVVIVAVVGFISVSNRIDRISVAISQAKADIEVYMVKRYDVIMNSLEVAKKYMSHEDEIFSKIHQIHQNMSISELSEQSKFQDAAQKGLVALAEQFPELKSSDVMVTLQKQIADENEHFAAAKRMYNANVTQYNQEIIVFPNSIVASIKNARPLEFFRDEDASAKRNADIHF</sequence>
<accession>A0A1M5WNN5</accession>
<dbReference type="EMBL" id="FQXK01000008">
    <property type="protein sequence ID" value="SHH89128.1"/>
    <property type="molecule type" value="Genomic_DNA"/>
</dbReference>
<evidence type="ECO:0000256" key="5">
    <source>
        <dbReference type="ARBA" id="ARBA00023136"/>
    </source>
</evidence>
<dbReference type="Proteomes" id="UP000184278">
    <property type="component" value="Unassembled WGS sequence"/>
</dbReference>
<keyword evidence="3" id="KW-0812">Transmembrane</keyword>
<comment type="subcellular location">
    <subcellularLocation>
        <location evidence="1">Membrane</location>
        <topology evidence="1">Single-pass membrane protein</topology>
    </subcellularLocation>
</comment>
<dbReference type="RefSeq" id="WP_073386118.1">
    <property type="nucleotide sequence ID" value="NZ_FQXK01000008.1"/>
</dbReference>
<protein>
    <submittedName>
        <fullName evidence="6">LemA protein</fullName>
    </submittedName>
</protein>
<keyword evidence="4" id="KW-1133">Transmembrane helix</keyword>
<organism evidence="6 7">
    <name type="scientific">Butyrivibrio fibrisolvens DSM 3071</name>
    <dbReference type="NCBI Taxonomy" id="1121131"/>
    <lineage>
        <taxon>Bacteria</taxon>
        <taxon>Bacillati</taxon>
        <taxon>Bacillota</taxon>
        <taxon>Clostridia</taxon>
        <taxon>Lachnospirales</taxon>
        <taxon>Lachnospiraceae</taxon>
        <taxon>Butyrivibrio</taxon>
    </lineage>
</organism>
<dbReference type="STRING" id="1121131.SAMN02745229_01094"/>
<dbReference type="PANTHER" id="PTHR34478:SF1">
    <property type="entry name" value="PROTEIN LEMA"/>
    <property type="match status" value="1"/>
</dbReference>
<evidence type="ECO:0000313" key="7">
    <source>
        <dbReference type="Proteomes" id="UP000184278"/>
    </source>
</evidence>
<keyword evidence="5" id="KW-0472">Membrane</keyword>
<name>A0A1M5WNN5_BUTFI</name>
<dbReference type="InterPro" id="IPR007156">
    <property type="entry name" value="MamQ_LemA"/>
</dbReference>
<dbReference type="Gene3D" id="1.20.1440.20">
    <property type="entry name" value="LemA-like domain"/>
    <property type="match status" value="1"/>
</dbReference>
<dbReference type="GO" id="GO:0016020">
    <property type="term" value="C:membrane"/>
    <property type="evidence" value="ECO:0007669"/>
    <property type="project" value="UniProtKB-SubCell"/>
</dbReference>